<dbReference type="RefSeq" id="WP_091938002.1">
    <property type="nucleotide sequence ID" value="NZ_FOUJ01000007.1"/>
</dbReference>
<dbReference type="Proteomes" id="UP000198535">
    <property type="component" value="Unassembled WGS sequence"/>
</dbReference>
<proteinExistence type="predicted"/>
<organism evidence="1 2">
    <name type="scientific">Methanolobus profundi</name>
    <dbReference type="NCBI Taxonomy" id="487685"/>
    <lineage>
        <taxon>Archaea</taxon>
        <taxon>Methanobacteriati</taxon>
        <taxon>Methanobacteriota</taxon>
        <taxon>Stenosarchaea group</taxon>
        <taxon>Methanomicrobia</taxon>
        <taxon>Methanosarcinales</taxon>
        <taxon>Methanosarcinaceae</taxon>
        <taxon>Methanolobus</taxon>
    </lineage>
</organism>
<sequence>MRRLTGLEPKKRIRLDVRMESELVDIIRKNALNPSDLVNIGTEKILISQGYIPEVAVKVDPYLLLDPEIISTIQENRMNVSTILNTGARMVLREKGLLA</sequence>
<dbReference type="STRING" id="487685.SAMN04488696_2802"/>
<dbReference type="EMBL" id="FOUJ01000007">
    <property type="protein sequence ID" value="SFM90413.1"/>
    <property type="molecule type" value="Genomic_DNA"/>
</dbReference>
<protein>
    <submittedName>
        <fullName evidence="1">Uncharacterized protein</fullName>
    </submittedName>
</protein>
<gene>
    <name evidence="1" type="ORF">SAMN04488696_2802</name>
</gene>
<evidence type="ECO:0000313" key="2">
    <source>
        <dbReference type="Proteomes" id="UP000198535"/>
    </source>
</evidence>
<accession>A0A1I4UNY8</accession>
<reference evidence="2" key="1">
    <citation type="submission" date="2016-10" db="EMBL/GenBank/DDBJ databases">
        <authorList>
            <person name="Varghese N."/>
            <person name="Submissions S."/>
        </authorList>
    </citation>
    <scope>NUCLEOTIDE SEQUENCE [LARGE SCALE GENOMIC DNA]</scope>
    <source>
        <strain evidence="2">Mob M</strain>
    </source>
</reference>
<dbReference type="OrthoDB" id="126119at2157"/>
<keyword evidence="2" id="KW-1185">Reference proteome</keyword>
<dbReference type="AlphaFoldDB" id="A0A1I4UNY8"/>
<evidence type="ECO:0000313" key="1">
    <source>
        <dbReference type="EMBL" id="SFM90413.1"/>
    </source>
</evidence>
<name>A0A1I4UNY8_9EURY</name>